<name>A0AAD7EWT4_9AGAR</name>
<reference evidence="2" key="1">
    <citation type="submission" date="2023-03" db="EMBL/GenBank/DDBJ databases">
        <title>Massive genome expansion in bonnet fungi (Mycena s.s.) driven by repeated elements and novel gene families across ecological guilds.</title>
        <authorList>
            <consortium name="Lawrence Berkeley National Laboratory"/>
            <person name="Harder C.B."/>
            <person name="Miyauchi S."/>
            <person name="Viragh M."/>
            <person name="Kuo A."/>
            <person name="Thoen E."/>
            <person name="Andreopoulos B."/>
            <person name="Lu D."/>
            <person name="Skrede I."/>
            <person name="Drula E."/>
            <person name="Henrissat B."/>
            <person name="Morin E."/>
            <person name="Kohler A."/>
            <person name="Barry K."/>
            <person name="LaButti K."/>
            <person name="Morin E."/>
            <person name="Salamov A."/>
            <person name="Lipzen A."/>
            <person name="Mereny Z."/>
            <person name="Hegedus B."/>
            <person name="Baldrian P."/>
            <person name="Stursova M."/>
            <person name="Weitz H."/>
            <person name="Taylor A."/>
            <person name="Grigoriev I.V."/>
            <person name="Nagy L.G."/>
            <person name="Martin F."/>
            <person name="Kauserud H."/>
        </authorList>
    </citation>
    <scope>NUCLEOTIDE SEQUENCE</scope>
    <source>
        <strain evidence="2">CBHHK002</strain>
    </source>
</reference>
<dbReference type="Pfam" id="PF20703">
    <property type="entry name" value="nSTAND1"/>
    <property type="match status" value="1"/>
</dbReference>
<accession>A0AAD7EWT4</accession>
<dbReference type="InterPro" id="IPR059179">
    <property type="entry name" value="MLKL-like_MCAfunc"/>
</dbReference>
<dbReference type="AlphaFoldDB" id="A0AAD7EWT4"/>
<feature type="domain" description="Novel STAND NTPase 1" evidence="1">
    <location>
        <begin position="212"/>
        <end position="351"/>
    </location>
</feature>
<organism evidence="2 3">
    <name type="scientific">Mycena albidolilacea</name>
    <dbReference type="NCBI Taxonomy" id="1033008"/>
    <lineage>
        <taxon>Eukaryota</taxon>
        <taxon>Fungi</taxon>
        <taxon>Dikarya</taxon>
        <taxon>Basidiomycota</taxon>
        <taxon>Agaricomycotina</taxon>
        <taxon>Agaricomycetes</taxon>
        <taxon>Agaricomycetidae</taxon>
        <taxon>Agaricales</taxon>
        <taxon>Marasmiineae</taxon>
        <taxon>Mycenaceae</taxon>
        <taxon>Mycena</taxon>
    </lineage>
</organism>
<dbReference type="InterPro" id="IPR011990">
    <property type="entry name" value="TPR-like_helical_dom_sf"/>
</dbReference>
<dbReference type="GO" id="GO:0007166">
    <property type="term" value="P:cell surface receptor signaling pathway"/>
    <property type="evidence" value="ECO:0007669"/>
    <property type="project" value="InterPro"/>
</dbReference>
<dbReference type="SUPFAM" id="SSF48452">
    <property type="entry name" value="TPR-like"/>
    <property type="match status" value="1"/>
</dbReference>
<dbReference type="InterPro" id="IPR027417">
    <property type="entry name" value="P-loop_NTPase"/>
</dbReference>
<keyword evidence="3" id="KW-1185">Reference proteome</keyword>
<dbReference type="Gene3D" id="1.25.40.10">
    <property type="entry name" value="Tetratricopeptide repeat domain"/>
    <property type="match status" value="2"/>
</dbReference>
<protein>
    <recommendedName>
        <fullName evidence="1">Novel STAND NTPase 1 domain-containing protein</fullName>
    </recommendedName>
</protein>
<dbReference type="InterPro" id="IPR049052">
    <property type="entry name" value="nSTAND1"/>
</dbReference>
<dbReference type="PANTHER" id="PTHR47691:SF3">
    <property type="entry name" value="HTH-TYPE TRANSCRIPTIONAL REGULATOR RV0890C-RELATED"/>
    <property type="match status" value="1"/>
</dbReference>
<dbReference type="Gene3D" id="1.20.930.20">
    <property type="entry name" value="Adaptor protein Cbl, N-terminal domain"/>
    <property type="match status" value="1"/>
</dbReference>
<dbReference type="Proteomes" id="UP001218218">
    <property type="component" value="Unassembled WGS sequence"/>
</dbReference>
<dbReference type="CDD" id="cd21037">
    <property type="entry name" value="MLKL_NTD"/>
    <property type="match status" value="1"/>
</dbReference>
<gene>
    <name evidence="2" type="ORF">DFH08DRAFT_984664</name>
</gene>
<dbReference type="Gene3D" id="3.40.50.300">
    <property type="entry name" value="P-loop containing nucleotide triphosphate hydrolases"/>
    <property type="match status" value="1"/>
</dbReference>
<dbReference type="InterPro" id="IPR036537">
    <property type="entry name" value="Adaptor_Cbl_N_dom_sf"/>
</dbReference>
<dbReference type="PANTHER" id="PTHR47691">
    <property type="entry name" value="REGULATOR-RELATED"/>
    <property type="match status" value="1"/>
</dbReference>
<comment type="caution">
    <text evidence="2">The sequence shown here is derived from an EMBL/GenBank/DDBJ whole genome shotgun (WGS) entry which is preliminary data.</text>
</comment>
<proteinExistence type="predicted"/>
<dbReference type="SUPFAM" id="SSF52540">
    <property type="entry name" value="P-loop containing nucleoside triphosphate hydrolases"/>
    <property type="match status" value="1"/>
</dbReference>
<sequence>MPRLLAATEFRREDISTSLNLALTLLNELNDAFAPPFMQTICNTAQSLITAVQNVKRNKDECFKLTENIHEVLHAIINLGINSEPVGSIPPSDLYHLGKFAETLRKIHTYVDAQQDGRRFKHLFRHNEMNSLLKDCRAGLEEALNVFNINTPTRIFSSIDEMKKTTEIMHRQLLELISTLSEGSISDRSSSVYLGAYGLKNSSTSLMMLPSNPKIFHGRESEIDDILNILGQEAPRIAILGGGGMGKTTLARAALHHPDVSSRFEQRFFVSAESATTSIELAGLIGLHIGLNPGQDLTKPVIHYFSKQSLCLLVLDNLETVWEPIQTRDGIERFLSLLTDLDHVALMITMRGAERPAQVRWTHPFLLPLKPLSNNAARQTFIEITDNSHDIEDVNKLLQFTDNMPLAVDLIAHLADYEGCSNVLIRWETERTSLLCAGDDKKSNLDKSIALSLSSPRITTGSKELLSLLSILPDGLSDVELLQSNLPIQNILKCKAILLVTSLAYQDNKRRLRSLIPIREYVQCHYPPSSFLIQSLCKYFHLLLELYKKYNGEQLQPIPCHPRLEASCLIEALLSYKKHPTLPTEQLIAQTTTKFLQINDLALESRFHWAAGMYYDYEYDPSRSMSFFEEALKLSMLCGDINQQCNALLGIARVKVRTGDHSGVKAHTSEVQRLSKLSANLYQEARALWIEALCDTTLGNYQNSVACLHTAQHILGLCGLSGGSLDYNIRICQADVHLRKSEYTQARNIHFEMAETTSNDPTAEGYALALLNIAQVDVIIGASGQDIRKGLDDARSVFNTFNLPPLITGCDMVLADLELREGSFVSARTLLHTCIQSTLGSDIETMLYCLERLADISRWSTSGFHWEFPLLVVYLVHAYQLKEKLALHKGLLFLGDVFILTKHNETAHSLFTAALMGFTYMDIHRSRAQCMLRLGDLAKKQGDLSRAVEFWKESRPLFERSAQAKDIAQIDARLGAVEQIIG</sequence>
<dbReference type="EMBL" id="JARIHO010000010">
    <property type="protein sequence ID" value="KAJ7354283.1"/>
    <property type="molecule type" value="Genomic_DNA"/>
</dbReference>
<evidence type="ECO:0000259" key="1">
    <source>
        <dbReference type="Pfam" id="PF20703"/>
    </source>
</evidence>
<evidence type="ECO:0000313" key="3">
    <source>
        <dbReference type="Proteomes" id="UP001218218"/>
    </source>
</evidence>
<evidence type="ECO:0000313" key="2">
    <source>
        <dbReference type="EMBL" id="KAJ7354283.1"/>
    </source>
</evidence>